<evidence type="ECO:0000256" key="1">
    <source>
        <dbReference type="SAM" id="MobiDB-lite"/>
    </source>
</evidence>
<feature type="region of interest" description="Disordered" evidence="1">
    <location>
        <begin position="13"/>
        <end position="38"/>
    </location>
</feature>
<evidence type="ECO:0000313" key="2">
    <source>
        <dbReference type="EMBL" id="JAH28781.1"/>
    </source>
</evidence>
<organism evidence="2">
    <name type="scientific">Anguilla anguilla</name>
    <name type="common">European freshwater eel</name>
    <name type="synonym">Muraena anguilla</name>
    <dbReference type="NCBI Taxonomy" id="7936"/>
    <lineage>
        <taxon>Eukaryota</taxon>
        <taxon>Metazoa</taxon>
        <taxon>Chordata</taxon>
        <taxon>Craniata</taxon>
        <taxon>Vertebrata</taxon>
        <taxon>Euteleostomi</taxon>
        <taxon>Actinopterygii</taxon>
        <taxon>Neopterygii</taxon>
        <taxon>Teleostei</taxon>
        <taxon>Anguilliformes</taxon>
        <taxon>Anguillidae</taxon>
        <taxon>Anguilla</taxon>
    </lineage>
</organism>
<reference evidence="2" key="2">
    <citation type="journal article" date="2015" name="Fish Shellfish Immunol.">
        <title>Early steps in the European eel (Anguilla anguilla)-Vibrio vulnificus interaction in the gills: Role of the RtxA13 toxin.</title>
        <authorList>
            <person name="Callol A."/>
            <person name="Pajuelo D."/>
            <person name="Ebbesson L."/>
            <person name="Teles M."/>
            <person name="MacKenzie S."/>
            <person name="Amaro C."/>
        </authorList>
    </citation>
    <scope>NUCLEOTIDE SEQUENCE</scope>
</reference>
<dbReference type="EMBL" id="GBXM01079796">
    <property type="protein sequence ID" value="JAH28781.1"/>
    <property type="molecule type" value="Transcribed_RNA"/>
</dbReference>
<dbReference type="AlphaFoldDB" id="A0A0E9RI18"/>
<feature type="compositionally biased region" description="Polar residues" evidence="1">
    <location>
        <begin position="20"/>
        <end position="29"/>
    </location>
</feature>
<accession>A0A0E9RI18</accession>
<proteinExistence type="predicted"/>
<name>A0A0E9RI18_ANGAN</name>
<reference evidence="2" key="1">
    <citation type="submission" date="2014-11" db="EMBL/GenBank/DDBJ databases">
        <authorList>
            <person name="Amaro Gonzalez C."/>
        </authorList>
    </citation>
    <scope>NUCLEOTIDE SEQUENCE</scope>
</reference>
<sequence>MAVVSNDFGLQLSLHPPTTAPSTNKISISTHKKKARCL</sequence>
<protein>
    <submittedName>
        <fullName evidence="2">Uncharacterized protein</fullName>
    </submittedName>
</protein>